<dbReference type="PANTHER" id="PTHR47313">
    <property type="entry name" value="RIBOSOMAL RNA LARGE SUBUNIT METHYLTRANSFERASE K/L"/>
    <property type="match status" value="1"/>
</dbReference>
<reference evidence="6 7" key="1">
    <citation type="submission" date="2017-07" db="EMBL/GenBank/DDBJ databases">
        <title>Draft genome sequence of Prevotella copri isolated from the gut of healthy adult Indian.</title>
        <authorList>
            <person name="Das B."/>
            <person name="Bag S."/>
            <person name="Ghosh T.S."/>
        </authorList>
    </citation>
    <scope>NUCLEOTIDE SEQUENCE [LARGE SCALE GENOMIC DNA]</scope>
    <source>
        <strain evidence="6 7">Indica</strain>
    </source>
</reference>
<protein>
    <submittedName>
        <fullName evidence="6">RNA methyltransferase</fullName>
    </submittedName>
</protein>
<dbReference type="InterPro" id="IPR004114">
    <property type="entry name" value="THUMP_dom"/>
</dbReference>
<feature type="compositionally biased region" description="Basic and acidic residues" evidence="4">
    <location>
        <begin position="457"/>
        <end position="466"/>
    </location>
</feature>
<dbReference type="GO" id="GO:0070043">
    <property type="term" value="F:rRNA (guanine-N7-)-methyltransferase activity"/>
    <property type="evidence" value="ECO:0007669"/>
    <property type="project" value="TreeGrafter"/>
</dbReference>
<dbReference type="GO" id="GO:0003723">
    <property type="term" value="F:RNA binding"/>
    <property type="evidence" value="ECO:0007669"/>
    <property type="project" value="UniProtKB-UniRule"/>
</dbReference>
<dbReference type="SUPFAM" id="SSF53335">
    <property type="entry name" value="S-adenosyl-L-methionine-dependent methyltransferases"/>
    <property type="match status" value="1"/>
</dbReference>
<sequence>MEQEFELIAKTFMGLEPVLAEELTQLGANNVQIGRRMVSFTGDKEMMYRANFQLHTAIRILKPIKHFKARSAEEVYDEIQKIKWDDILDVKKTFSVDSVVYSEEFRNSRFVTYKVKDAIVDWFREKQGTRPNISVSNPDIRLNIHIAEDNATLSLDSSGESLHRRGYRQEQVEAPLNEVLAAGMILMTGWKGECDFIDPMCGSGTIAIEAALIARNISPGVFRKEFAFEKWNDFDQDLFDMVYNDDSQEREFEHHIYGYDVDMKAVNTANLNVRAAGLSKDITIAQQDFKDFTQPAEKSIIVMNPPYGERISTPNLLNTYKMIGERFKRAFAGNEAWVLSYREECFEQIGLKPSIKIPVYNGSLECEFRKYVMFDGKMKEFRSEGGIVKTEREKSEMAQKHRFKKEREFKKRVSEETENEEADIRSFQFHSHRLEDFEKRRNEIRRGGRPRVGAAGRRNDDDDRKGGRSFGGKRGGDRNDRNNKRGGFKGDRRGGKNFGGKRGSKPSFDTDFDDED</sequence>
<evidence type="ECO:0000313" key="7">
    <source>
        <dbReference type="Proteomes" id="UP000215155"/>
    </source>
</evidence>
<keyword evidence="1 6" id="KW-0489">Methyltransferase</keyword>
<name>A0AA91YW38_9BACT</name>
<feature type="region of interest" description="Disordered" evidence="4">
    <location>
        <begin position="394"/>
        <end position="424"/>
    </location>
</feature>
<feature type="compositionally biased region" description="Basic and acidic residues" evidence="4">
    <location>
        <begin position="474"/>
        <end position="494"/>
    </location>
</feature>
<keyword evidence="2" id="KW-0808">Transferase</keyword>
<dbReference type="AlphaFoldDB" id="A0AA91YW38"/>
<dbReference type="Proteomes" id="UP000215155">
    <property type="component" value="Unassembled WGS sequence"/>
</dbReference>
<accession>A0AA91YW38</accession>
<dbReference type="InterPro" id="IPR029063">
    <property type="entry name" value="SAM-dependent_MTases_sf"/>
</dbReference>
<dbReference type="RefSeq" id="WP_089544907.1">
    <property type="nucleotide sequence ID" value="NZ_NMPZ01000026.1"/>
</dbReference>
<gene>
    <name evidence="6" type="ORF">CFT61_13380</name>
</gene>
<dbReference type="GO" id="GO:0008990">
    <property type="term" value="F:rRNA (guanine-N2-)-methyltransferase activity"/>
    <property type="evidence" value="ECO:0007669"/>
    <property type="project" value="TreeGrafter"/>
</dbReference>
<dbReference type="InterPro" id="IPR054170">
    <property type="entry name" value="RlmL_1st"/>
</dbReference>
<dbReference type="PROSITE" id="PS51165">
    <property type="entry name" value="THUMP"/>
    <property type="match status" value="1"/>
</dbReference>
<dbReference type="PROSITE" id="PS00092">
    <property type="entry name" value="N6_MTASE"/>
    <property type="match status" value="1"/>
</dbReference>
<keyword evidence="3" id="KW-0694">RNA-binding</keyword>
<feature type="domain" description="THUMP" evidence="5">
    <location>
        <begin position="46"/>
        <end position="157"/>
    </location>
</feature>
<evidence type="ECO:0000256" key="2">
    <source>
        <dbReference type="ARBA" id="ARBA00022679"/>
    </source>
</evidence>
<comment type="caution">
    <text evidence="6">The sequence shown here is derived from an EMBL/GenBank/DDBJ whole genome shotgun (WGS) entry which is preliminary data.</text>
</comment>
<proteinExistence type="predicted"/>
<dbReference type="PANTHER" id="PTHR47313:SF1">
    <property type="entry name" value="RIBOSOMAL RNA LARGE SUBUNIT METHYLTRANSFERASE K_L"/>
    <property type="match status" value="1"/>
</dbReference>
<dbReference type="InterPro" id="IPR002052">
    <property type="entry name" value="DNA_methylase_N6_adenine_CS"/>
</dbReference>
<dbReference type="PROSITE" id="PS01261">
    <property type="entry name" value="UPF0020"/>
    <property type="match status" value="1"/>
</dbReference>
<evidence type="ECO:0000313" key="6">
    <source>
        <dbReference type="EMBL" id="OXL43004.1"/>
    </source>
</evidence>
<dbReference type="Pfam" id="PF01170">
    <property type="entry name" value="UPF0020"/>
    <property type="match status" value="1"/>
</dbReference>
<dbReference type="CDD" id="cd11715">
    <property type="entry name" value="THUMP_AdoMetMT"/>
    <property type="match status" value="1"/>
</dbReference>
<feature type="compositionally biased region" description="Basic and acidic residues" evidence="4">
    <location>
        <begin position="394"/>
        <end position="415"/>
    </location>
</feature>
<evidence type="ECO:0000259" key="5">
    <source>
        <dbReference type="PROSITE" id="PS51165"/>
    </source>
</evidence>
<dbReference type="Gene3D" id="3.30.2130.30">
    <property type="match status" value="1"/>
</dbReference>
<evidence type="ECO:0000256" key="1">
    <source>
        <dbReference type="ARBA" id="ARBA00022603"/>
    </source>
</evidence>
<organism evidence="6 7">
    <name type="scientific">Segatella copri</name>
    <dbReference type="NCBI Taxonomy" id="165179"/>
    <lineage>
        <taxon>Bacteria</taxon>
        <taxon>Pseudomonadati</taxon>
        <taxon>Bacteroidota</taxon>
        <taxon>Bacteroidia</taxon>
        <taxon>Bacteroidales</taxon>
        <taxon>Prevotellaceae</taxon>
        <taxon>Segatella</taxon>
    </lineage>
</organism>
<dbReference type="SMART" id="SM00981">
    <property type="entry name" value="THUMP"/>
    <property type="match status" value="1"/>
</dbReference>
<feature type="region of interest" description="Disordered" evidence="4">
    <location>
        <begin position="440"/>
        <end position="516"/>
    </location>
</feature>
<dbReference type="EMBL" id="NMPZ01000026">
    <property type="protein sequence ID" value="OXL43004.1"/>
    <property type="molecule type" value="Genomic_DNA"/>
</dbReference>
<dbReference type="Gene3D" id="3.40.50.150">
    <property type="entry name" value="Vaccinia Virus protein VP39"/>
    <property type="match status" value="1"/>
</dbReference>
<dbReference type="Pfam" id="PF02926">
    <property type="entry name" value="THUMP"/>
    <property type="match status" value="1"/>
</dbReference>
<evidence type="ECO:0000256" key="4">
    <source>
        <dbReference type="SAM" id="MobiDB-lite"/>
    </source>
</evidence>
<evidence type="ECO:0000256" key="3">
    <source>
        <dbReference type="PROSITE-ProRule" id="PRU00529"/>
    </source>
</evidence>
<dbReference type="InterPro" id="IPR000241">
    <property type="entry name" value="RlmKL-like_Mtase"/>
</dbReference>
<dbReference type="InterPro" id="IPR053943">
    <property type="entry name" value="RlmKL-like_Mtase_CS"/>
</dbReference>
<dbReference type="Pfam" id="PF22020">
    <property type="entry name" value="RlmL_1st"/>
    <property type="match status" value="1"/>
</dbReference>